<dbReference type="Pfam" id="PF00201">
    <property type="entry name" value="UDPGT"/>
    <property type="match status" value="1"/>
</dbReference>
<evidence type="ECO:0000256" key="1">
    <source>
        <dbReference type="ARBA" id="ARBA00022679"/>
    </source>
</evidence>
<dbReference type="InterPro" id="IPR002213">
    <property type="entry name" value="UDP_glucos_trans"/>
</dbReference>
<sequence length="104" mass="12108">MLSNNRYMDSVSRIHDIFLDRPMNSLEEAVFWTNRALRLAGREKTFKRKGMSLSLIDSFYLLHIAFLVLSIIVLCKNTFALFIPLSCLLINNESPQRPSINKCW</sequence>
<keyword evidence="3" id="KW-1185">Reference proteome</keyword>
<evidence type="ECO:0000313" key="3">
    <source>
        <dbReference type="Proteomes" id="UP000036681"/>
    </source>
</evidence>
<dbReference type="GO" id="GO:0008194">
    <property type="term" value="F:UDP-glycosyltransferase activity"/>
    <property type="evidence" value="ECO:0007669"/>
    <property type="project" value="InterPro"/>
</dbReference>
<organism evidence="3 4">
    <name type="scientific">Ascaris lumbricoides</name>
    <name type="common">Giant roundworm</name>
    <dbReference type="NCBI Taxonomy" id="6252"/>
    <lineage>
        <taxon>Eukaryota</taxon>
        <taxon>Metazoa</taxon>
        <taxon>Ecdysozoa</taxon>
        <taxon>Nematoda</taxon>
        <taxon>Chromadorea</taxon>
        <taxon>Rhabditida</taxon>
        <taxon>Spirurina</taxon>
        <taxon>Ascaridomorpha</taxon>
        <taxon>Ascaridoidea</taxon>
        <taxon>Ascarididae</taxon>
        <taxon>Ascaris</taxon>
    </lineage>
</organism>
<proteinExistence type="predicted"/>
<name>A0A0M3HJM3_ASCLU</name>
<evidence type="ECO:0000313" key="4">
    <source>
        <dbReference type="WBParaSite" id="ALUE_0000171801-mRNA-1"/>
    </source>
</evidence>
<keyword evidence="2" id="KW-0472">Membrane</keyword>
<feature type="transmembrane region" description="Helical" evidence="2">
    <location>
        <begin position="60"/>
        <end position="90"/>
    </location>
</feature>
<dbReference type="Proteomes" id="UP000036681">
    <property type="component" value="Unplaced"/>
</dbReference>
<accession>A0A0M3HJM3</accession>
<dbReference type="AlphaFoldDB" id="A0A0M3HJM3"/>
<reference evidence="4" key="1">
    <citation type="submission" date="2017-02" db="UniProtKB">
        <authorList>
            <consortium name="WormBaseParasite"/>
        </authorList>
    </citation>
    <scope>IDENTIFICATION</scope>
</reference>
<keyword evidence="1" id="KW-0808">Transferase</keyword>
<keyword evidence="2" id="KW-0812">Transmembrane</keyword>
<keyword evidence="2" id="KW-1133">Transmembrane helix</keyword>
<evidence type="ECO:0000256" key="2">
    <source>
        <dbReference type="SAM" id="Phobius"/>
    </source>
</evidence>
<protein>
    <submittedName>
        <fullName evidence="4">Glucuronosyltransferase</fullName>
    </submittedName>
</protein>
<dbReference type="WBParaSite" id="ALUE_0000171801-mRNA-1">
    <property type="protein sequence ID" value="ALUE_0000171801-mRNA-1"/>
    <property type="gene ID" value="ALUE_0000171801"/>
</dbReference>